<keyword evidence="5 6" id="KW-0472">Membrane</keyword>
<evidence type="ECO:0000313" key="9">
    <source>
        <dbReference type="Proteomes" id="UP000838308"/>
    </source>
</evidence>
<evidence type="ECO:0000256" key="7">
    <source>
        <dbReference type="SAM" id="SignalP"/>
    </source>
</evidence>
<sequence length="187" mass="20894">MKRTMFLFVLFFYLFSFQPTIFAAGSTSNGEISYYDSIQKGEGKPSPPSTKVGDTGSPSVFPLFIKFILSFILVIGLLVVLLRFLAKRSRQTQTNGLVLPLGGHALGNNKSLQVLLIGQTIYIIGIGENVTMIRSISQGEEYHHLLESYENQGDGQTPNWLANDSLKGWNTVFRKQMQKIRNINGEE</sequence>
<feature type="transmembrane region" description="Helical" evidence="6">
    <location>
        <begin position="63"/>
        <end position="85"/>
    </location>
</feature>
<gene>
    <name evidence="8" type="ORF">BACCIP111895_00016</name>
</gene>
<evidence type="ECO:0000256" key="1">
    <source>
        <dbReference type="ARBA" id="ARBA00004236"/>
    </source>
</evidence>
<organism evidence="8 9">
    <name type="scientific">Neobacillus rhizosphaerae</name>
    <dbReference type="NCBI Taxonomy" id="2880965"/>
    <lineage>
        <taxon>Bacteria</taxon>
        <taxon>Bacillati</taxon>
        <taxon>Bacillota</taxon>
        <taxon>Bacilli</taxon>
        <taxon>Bacillales</taxon>
        <taxon>Bacillaceae</taxon>
        <taxon>Neobacillus</taxon>
    </lineage>
</organism>
<keyword evidence="4 6" id="KW-1133">Transmembrane helix</keyword>
<name>A0ABN8KHG2_9BACI</name>
<dbReference type="EMBL" id="CALBWS010000001">
    <property type="protein sequence ID" value="CAH2712883.1"/>
    <property type="molecule type" value="Genomic_DNA"/>
</dbReference>
<evidence type="ECO:0000256" key="2">
    <source>
        <dbReference type="ARBA" id="ARBA00022475"/>
    </source>
</evidence>
<comment type="subcellular location">
    <subcellularLocation>
        <location evidence="1">Cell membrane</location>
    </subcellularLocation>
</comment>
<accession>A0ABN8KHG2</accession>
<keyword evidence="9" id="KW-1185">Reference proteome</keyword>
<proteinExistence type="predicted"/>
<evidence type="ECO:0000256" key="5">
    <source>
        <dbReference type="ARBA" id="ARBA00023136"/>
    </source>
</evidence>
<protein>
    <recommendedName>
        <fullName evidence="10">Flagellar protein</fullName>
    </recommendedName>
</protein>
<keyword evidence="3 6" id="KW-0812">Transmembrane</keyword>
<feature type="chain" id="PRO_5045784382" description="Flagellar protein" evidence="7">
    <location>
        <begin position="24"/>
        <end position="187"/>
    </location>
</feature>
<dbReference type="RefSeq" id="WP_248733254.1">
    <property type="nucleotide sequence ID" value="NZ_CALBWS010000001.1"/>
</dbReference>
<evidence type="ECO:0008006" key="10">
    <source>
        <dbReference type="Google" id="ProtNLM"/>
    </source>
</evidence>
<evidence type="ECO:0000256" key="4">
    <source>
        <dbReference type="ARBA" id="ARBA00022989"/>
    </source>
</evidence>
<dbReference type="Pfam" id="PF04347">
    <property type="entry name" value="FliO"/>
    <property type="match status" value="1"/>
</dbReference>
<comment type="caution">
    <text evidence="8">The sequence shown here is derived from an EMBL/GenBank/DDBJ whole genome shotgun (WGS) entry which is preliminary data.</text>
</comment>
<reference evidence="8" key="1">
    <citation type="submission" date="2022-04" db="EMBL/GenBank/DDBJ databases">
        <authorList>
            <person name="Criscuolo A."/>
        </authorList>
    </citation>
    <scope>NUCLEOTIDE SEQUENCE</scope>
    <source>
        <strain evidence="8">CIP111895</strain>
    </source>
</reference>
<evidence type="ECO:0000256" key="3">
    <source>
        <dbReference type="ARBA" id="ARBA00022692"/>
    </source>
</evidence>
<evidence type="ECO:0000313" key="8">
    <source>
        <dbReference type="EMBL" id="CAH2712883.1"/>
    </source>
</evidence>
<keyword evidence="2" id="KW-1003">Cell membrane</keyword>
<feature type="signal peptide" evidence="7">
    <location>
        <begin position="1"/>
        <end position="23"/>
    </location>
</feature>
<dbReference type="Proteomes" id="UP000838308">
    <property type="component" value="Unassembled WGS sequence"/>
</dbReference>
<evidence type="ECO:0000256" key="6">
    <source>
        <dbReference type="SAM" id="Phobius"/>
    </source>
</evidence>
<keyword evidence="7" id="KW-0732">Signal</keyword>
<dbReference type="InterPro" id="IPR022781">
    <property type="entry name" value="Flagellar_biosynth_FliO"/>
</dbReference>